<accession>A0ABV1WSA5</accession>
<dbReference type="InterPro" id="IPR052741">
    <property type="entry name" value="Mitochondrial_HTD2"/>
</dbReference>
<dbReference type="Proteomes" id="UP001474181">
    <property type="component" value="Unassembled WGS sequence"/>
</dbReference>
<protein>
    <submittedName>
        <fullName evidence="1">MaoC family dehydratase</fullName>
    </submittedName>
</protein>
<dbReference type="EMBL" id="JBEPEK010000032">
    <property type="protein sequence ID" value="MER7179179.1"/>
    <property type="molecule type" value="Genomic_DNA"/>
</dbReference>
<gene>
    <name evidence="1" type="ORF">ABT404_06815</name>
</gene>
<dbReference type="InterPro" id="IPR029069">
    <property type="entry name" value="HotDog_dom_sf"/>
</dbReference>
<name>A0ABV1WSA5_9ACTN</name>
<sequence length="140" mass="14866">MTEAATTGALTAEAATAELVPDEVMLLRFGAVTRNTHRIHYDTAFARSEGLAGPVVMAQLHGCLLHRAAAAHAGPAGRVREVSWQNRAPAHPGDRLTVTSTVRDADPVSGEITLDLVEHRTDGAVCCRGHAVVVPDRTRD</sequence>
<keyword evidence="2" id="KW-1185">Reference proteome</keyword>
<dbReference type="Gene3D" id="3.10.129.10">
    <property type="entry name" value="Hotdog Thioesterase"/>
    <property type="match status" value="1"/>
</dbReference>
<evidence type="ECO:0000313" key="2">
    <source>
        <dbReference type="Proteomes" id="UP001474181"/>
    </source>
</evidence>
<dbReference type="PANTHER" id="PTHR28152:SF1">
    <property type="entry name" value="HYDROXYACYL-THIOESTER DEHYDRATASE TYPE 2, MITOCHONDRIAL"/>
    <property type="match status" value="1"/>
</dbReference>
<dbReference type="RefSeq" id="WP_350778160.1">
    <property type="nucleotide sequence ID" value="NZ_JBEPEK010000032.1"/>
</dbReference>
<comment type="caution">
    <text evidence="1">The sequence shown here is derived from an EMBL/GenBank/DDBJ whole genome shotgun (WGS) entry which is preliminary data.</text>
</comment>
<evidence type="ECO:0000313" key="1">
    <source>
        <dbReference type="EMBL" id="MER7179179.1"/>
    </source>
</evidence>
<proteinExistence type="predicted"/>
<reference evidence="1 2" key="1">
    <citation type="submission" date="2024-06" db="EMBL/GenBank/DDBJ databases">
        <title>The Natural Products Discovery Center: Release of the First 8490 Sequenced Strains for Exploring Actinobacteria Biosynthetic Diversity.</title>
        <authorList>
            <person name="Kalkreuter E."/>
            <person name="Kautsar S.A."/>
            <person name="Yang D."/>
            <person name="Bader C.D."/>
            <person name="Teijaro C.N."/>
            <person name="Fluegel L."/>
            <person name="Davis C.M."/>
            <person name="Simpson J.R."/>
            <person name="Lauterbach L."/>
            <person name="Steele A.D."/>
            <person name="Gui C."/>
            <person name="Meng S."/>
            <person name="Li G."/>
            <person name="Viehrig K."/>
            <person name="Ye F."/>
            <person name="Su P."/>
            <person name="Kiefer A.F."/>
            <person name="Nichols A."/>
            <person name="Cepeda A.J."/>
            <person name="Yan W."/>
            <person name="Fan B."/>
            <person name="Jiang Y."/>
            <person name="Adhikari A."/>
            <person name="Zheng C.-J."/>
            <person name="Schuster L."/>
            <person name="Cowan T.M."/>
            <person name="Smanski M.J."/>
            <person name="Chevrette M.G."/>
            <person name="De Carvalho L.P.S."/>
            <person name="Shen B."/>
        </authorList>
    </citation>
    <scope>NUCLEOTIDE SEQUENCE [LARGE SCALE GENOMIC DNA]</scope>
    <source>
        <strain evidence="1 2">NPDC000234</strain>
    </source>
</reference>
<organism evidence="1 2">
    <name type="scientific">Streptomyces hyaluromycini</name>
    <dbReference type="NCBI Taxonomy" id="1377993"/>
    <lineage>
        <taxon>Bacteria</taxon>
        <taxon>Bacillati</taxon>
        <taxon>Actinomycetota</taxon>
        <taxon>Actinomycetes</taxon>
        <taxon>Kitasatosporales</taxon>
        <taxon>Streptomycetaceae</taxon>
        <taxon>Streptomyces</taxon>
    </lineage>
</organism>
<dbReference type="SUPFAM" id="SSF54637">
    <property type="entry name" value="Thioesterase/thiol ester dehydrase-isomerase"/>
    <property type="match status" value="1"/>
</dbReference>
<dbReference type="PANTHER" id="PTHR28152">
    <property type="entry name" value="HYDROXYACYL-THIOESTER DEHYDRATASE TYPE 2, MITOCHONDRIAL"/>
    <property type="match status" value="1"/>
</dbReference>
<dbReference type="CDD" id="cd03441">
    <property type="entry name" value="R_hydratase_like"/>
    <property type="match status" value="1"/>
</dbReference>